<feature type="compositionally biased region" description="Basic and acidic residues" evidence="1">
    <location>
        <begin position="129"/>
        <end position="143"/>
    </location>
</feature>
<sequence>MEDFLKFLAIAAVILMGIIQEVNKRSKAKKATNKRPVPPISSPTEIEPDAVPMPEMWGRPKSLDELFQPISTEQPVSKRSSQQASRSSQQASRQAPKQKKKKEEVSVAASLANSAAQDQLNARQGSHYDAPHESSDNSEDFTIHSAEEARRAIIWGEILQRKY</sequence>
<reference evidence="2 3" key="1">
    <citation type="submission" date="2020-03" db="EMBL/GenBank/DDBJ databases">
        <title>Genomic analysis of Bacteroides faecium CBA7301.</title>
        <authorList>
            <person name="Kim J."/>
            <person name="Roh S.W."/>
        </authorList>
    </citation>
    <scope>NUCLEOTIDE SEQUENCE [LARGE SCALE GENOMIC DNA]</scope>
    <source>
        <strain evidence="2 3">CBA7301</strain>
    </source>
</reference>
<accession>A0A6H0KJH5</accession>
<dbReference type="KEGG" id="bfc:BacF7301_05070"/>
<dbReference type="RefSeq" id="WP_167960820.1">
    <property type="nucleotide sequence ID" value="NZ_CP050831.1"/>
</dbReference>
<protein>
    <submittedName>
        <fullName evidence="2">Ferrichrome ABC transporter substrate-binding protein</fullName>
    </submittedName>
</protein>
<evidence type="ECO:0000256" key="1">
    <source>
        <dbReference type="SAM" id="MobiDB-lite"/>
    </source>
</evidence>
<proteinExistence type="predicted"/>
<dbReference type="Proteomes" id="UP000501780">
    <property type="component" value="Chromosome"/>
</dbReference>
<gene>
    <name evidence="2" type="ORF">BacF7301_05070</name>
</gene>
<feature type="compositionally biased region" description="Low complexity" evidence="1">
    <location>
        <begin position="106"/>
        <end position="116"/>
    </location>
</feature>
<name>A0A6H0KJH5_9BACE</name>
<organism evidence="2 3">
    <name type="scientific">Bacteroides faecium</name>
    <dbReference type="NCBI Taxonomy" id="2715212"/>
    <lineage>
        <taxon>Bacteria</taxon>
        <taxon>Pseudomonadati</taxon>
        <taxon>Bacteroidota</taxon>
        <taxon>Bacteroidia</taxon>
        <taxon>Bacteroidales</taxon>
        <taxon>Bacteroidaceae</taxon>
        <taxon>Bacteroides</taxon>
    </lineage>
</organism>
<dbReference type="EMBL" id="CP050831">
    <property type="protein sequence ID" value="QIU93562.1"/>
    <property type="molecule type" value="Genomic_DNA"/>
</dbReference>
<keyword evidence="3" id="KW-1185">Reference proteome</keyword>
<feature type="compositionally biased region" description="Low complexity" evidence="1">
    <location>
        <begin position="77"/>
        <end position="95"/>
    </location>
</feature>
<feature type="region of interest" description="Disordered" evidence="1">
    <location>
        <begin position="24"/>
        <end position="143"/>
    </location>
</feature>
<dbReference type="AlphaFoldDB" id="A0A6H0KJH5"/>
<evidence type="ECO:0000313" key="2">
    <source>
        <dbReference type="EMBL" id="QIU93562.1"/>
    </source>
</evidence>
<evidence type="ECO:0000313" key="3">
    <source>
        <dbReference type="Proteomes" id="UP000501780"/>
    </source>
</evidence>